<comment type="caution">
    <text evidence="2">The sequence shown here is derived from an EMBL/GenBank/DDBJ whole genome shotgun (WGS) entry which is preliminary data.</text>
</comment>
<protein>
    <submittedName>
        <fullName evidence="2">Glycosyl hydrolase family 81 protein</fullName>
    </submittedName>
</protein>
<dbReference type="EMBL" id="CACSLK010027831">
    <property type="protein sequence ID" value="CAA0830835.1"/>
    <property type="molecule type" value="Genomic_DNA"/>
</dbReference>
<dbReference type="Gene3D" id="2.70.98.30">
    <property type="entry name" value="Golgi alpha-mannosidase II, domain 4"/>
    <property type="match status" value="1"/>
</dbReference>
<dbReference type="AlphaFoldDB" id="A0A9N7NHL1"/>
<organism evidence="2 3">
    <name type="scientific">Striga hermonthica</name>
    <name type="common">Purple witchweed</name>
    <name type="synonym">Buchnera hermonthica</name>
    <dbReference type="NCBI Taxonomy" id="68872"/>
    <lineage>
        <taxon>Eukaryota</taxon>
        <taxon>Viridiplantae</taxon>
        <taxon>Streptophyta</taxon>
        <taxon>Embryophyta</taxon>
        <taxon>Tracheophyta</taxon>
        <taxon>Spermatophyta</taxon>
        <taxon>Magnoliopsida</taxon>
        <taxon>eudicotyledons</taxon>
        <taxon>Gunneridae</taxon>
        <taxon>Pentapetalae</taxon>
        <taxon>asterids</taxon>
        <taxon>lamiids</taxon>
        <taxon>Lamiales</taxon>
        <taxon>Orobanchaceae</taxon>
        <taxon>Buchnereae</taxon>
        <taxon>Striga</taxon>
    </lineage>
</organism>
<dbReference type="Pfam" id="PF03639">
    <property type="entry name" value="Glyco_hydro_81"/>
    <property type="match status" value="1"/>
</dbReference>
<evidence type="ECO:0000313" key="3">
    <source>
        <dbReference type="Proteomes" id="UP001153555"/>
    </source>
</evidence>
<evidence type="ECO:0000259" key="1">
    <source>
        <dbReference type="Pfam" id="PF03639"/>
    </source>
</evidence>
<feature type="domain" description="Glycosyl hydrolase family 81 N-terminal" evidence="1">
    <location>
        <begin position="29"/>
        <end position="183"/>
    </location>
</feature>
<name>A0A9N7NHL1_STRHE</name>
<accession>A0A9N7NHL1</accession>
<dbReference type="OrthoDB" id="4473401at2759"/>
<dbReference type="Proteomes" id="UP001153555">
    <property type="component" value="Unassembled WGS sequence"/>
</dbReference>
<keyword evidence="2" id="KW-0378">Hydrolase</keyword>
<dbReference type="InterPro" id="IPR040451">
    <property type="entry name" value="GH81_N"/>
</dbReference>
<dbReference type="InterPro" id="IPR005200">
    <property type="entry name" value="Endo-beta-glucanase"/>
</dbReference>
<dbReference type="PANTHER" id="PTHR31983:SF0">
    <property type="entry name" value="GLUCAN ENDO-1,3-BETA-D-GLUCOSIDASE 2"/>
    <property type="match status" value="1"/>
</dbReference>
<dbReference type="PANTHER" id="PTHR31983">
    <property type="entry name" value="ENDO-1,3(4)-BETA-GLUCANASE 1"/>
    <property type="match status" value="1"/>
</dbReference>
<dbReference type="GO" id="GO:0052861">
    <property type="term" value="F:endo-1,3(4)-beta-glucanase activity"/>
    <property type="evidence" value="ECO:0007669"/>
    <property type="project" value="InterPro"/>
</dbReference>
<evidence type="ECO:0000313" key="2">
    <source>
        <dbReference type="EMBL" id="CAA0830835.1"/>
    </source>
</evidence>
<reference evidence="2" key="1">
    <citation type="submission" date="2019-12" db="EMBL/GenBank/DDBJ databases">
        <authorList>
            <person name="Scholes J."/>
        </authorList>
    </citation>
    <scope>NUCLEOTIDE SEQUENCE</scope>
</reference>
<proteinExistence type="predicted"/>
<gene>
    <name evidence="2" type="ORF">SHERM_26223</name>
</gene>
<keyword evidence="3" id="KW-1185">Reference proteome</keyword>
<sequence>MVGRWRCAWPFGFDLDSNDTQTYERPPPFFHNFVLENGNQPEYFHSYLVQSSRSQLTQCYPSLSPFTTVVFFYLIFAADIAISTINNANLNAKPVISKYNDLNVTLDFPSNNLKIYLIRGSPFVTCKIRRKVSLSISTNHTIRVPNTDLTKYTIKLNNSKTWLLYASPPAKLTLDKNSISSSTDSSYPVSGKALFNEPFGIDYRWKKQGSGDLQILAHALYRRLVLDNLKYNSVDGELFLIICDYWAMKTEPVPVAWDSIEGINKQYDITSNNRKIILHHIK</sequence>